<dbReference type="InterPro" id="IPR036291">
    <property type="entry name" value="NAD(P)-bd_dom_sf"/>
</dbReference>
<dbReference type="PANTHER" id="PTHR13812:SF19">
    <property type="entry name" value="KETIMINE REDUCTASE MU-CRYSTALLIN"/>
    <property type="match status" value="1"/>
</dbReference>
<dbReference type="Proteomes" id="UP000292781">
    <property type="component" value="Unassembled WGS sequence"/>
</dbReference>
<dbReference type="NCBIfam" id="NF005762">
    <property type="entry name" value="PRK07589.1"/>
    <property type="match status" value="1"/>
</dbReference>
<organism evidence="2 3">
    <name type="scientific">Siculibacillus lacustris</name>
    <dbReference type="NCBI Taxonomy" id="1549641"/>
    <lineage>
        <taxon>Bacteria</taxon>
        <taxon>Pseudomonadati</taxon>
        <taxon>Pseudomonadota</taxon>
        <taxon>Alphaproteobacteria</taxon>
        <taxon>Hyphomicrobiales</taxon>
        <taxon>Ancalomicrobiaceae</taxon>
        <taxon>Siculibacillus</taxon>
    </lineage>
</organism>
<comment type="similarity">
    <text evidence="1">Belongs to the ornithine cyclodeaminase/mu-crystallin family.</text>
</comment>
<dbReference type="Pfam" id="PF02423">
    <property type="entry name" value="OCD_Mu_crystall"/>
    <property type="match status" value="1"/>
</dbReference>
<dbReference type="InterPro" id="IPR003462">
    <property type="entry name" value="ODC_Mu_crystall"/>
</dbReference>
<dbReference type="Gene3D" id="3.40.50.720">
    <property type="entry name" value="NAD(P)-binding Rossmann-like Domain"/>
    <property type="match status" value="1"/>
</dbReference>
<evidence type="ECO:0000313" key="2">
    <source>
        <dbReference type="EMBL" id="TBW39518.1"/>
    </source>
</evidence>
<dbReference type="OrthoDB" id="7209364at2"/>
<keyword evidence="3" id="KW-1185">Reference proteome</keyword>
<dbReference type="InterPro" id="IPR023401">
    <property type="entry name" value="ODC_N"/>
</dbReference>
<dbReference type="PANTHER" id="PTHR13812">
    <property type="entry name" value="KETIMINE REDUCTASE MU-CRYSTALLIN"/>
    <property type="match status" value="1"/>
</dbReference>
<evidence type="ECO:0000256" key="1">
    <source>
        <dbReference type="ARBA" id="ARBA00008903"/>
    </source>
</evidence>
<dbReference type="SUPFAM" id="SSF51735">
    <property type="entry name" value="NAD(P)-binding Rossmann-fold domains"/>
    <property type="match status" value="1"/>
</dbReference>
<reference evidence="2 3" key="1">
    <citation type="submission" date="2019-02" db="EMBL/GenBank/DDBJ databases">
        <title>Siculibacillus lacustris gen. nov., sp. nov., a new rosette-forming bacterium isolated from a freshwater crater lake (Lake St. Ana, Romania).</title>
        <authorList>
            <person name="Felfoldi T."/>
            <person name="Marton Z."/>
            <person name="Szabo A."/>
            <person name="Mentes A."/>
            <person name="Boka K."/>
            <person name="Marialigeti K."/>
            <person name="Mathe I."/>
            <person name="Koncz M."/>
            <person name="Schumann P."/>
            <person name="Toth E."/>
        </authorList>
    </citation>
    <scope>NUCLEOTIDE SEQUENCE [LARGE SCALE GENOMIC DNA]</scope>
    <source>
        <strain evidence="2 3">SA-279</strain>
    </source>
</reference>
<sequence>MTRRPLNLVPFVSVHNMMRLVNAIGVERFLTELAGFVEDDFRRWPAFEKTPRLASHSIDGVIELMPTSDGTTYGFKYVNGHPKNMREGRQTVTAFGLLADVATGYPDLLCEMTILTALRTAATSAVAARHLARPNSRNMAIIGNGAQSEFQAVAFKALVGIERVRLYDIDAWASAKCAANLARHGIAATICADVATAVEGADIVTTVTADKQCATILTDNLVGAGQHINAVGGDCPGKTELHRDILLRSDIFVEYPPQTRIEGEIQQLPPDHPVTELWRVIAGEVAGRRSVDRVTLFDSVGFAIEDFAALRYVRSKLALGGFHEDLDLLADPDEPRDLFGMLHRSAIREAVSA</sequence>
<protein>
    <submittedName>
        <fullName evidence="2">Ornithine cyclodeaminase</fullName>
    </submittedName>
</protein>
<dbReference type="Gene3D" id="3.30.1780.10">
    <property type="entry name" value="ornithine cyclodeaminase, domain 1"/>
    <property type="match status" value="1"/>
</dbReference>
<comment type="caution">
    <text evidence="2">The sequence shown here is derived from an EMBL/GenBank/DDBJ whole genome shotgun (WGS) entry which is preliminary data.</text>
</comment>
<proteinExistence type="inferred from homology"/>
<accession>A0A4Q9VTS0</accession>
<gene>
    <name evidence="2" type="ORF">EYW49_06510</name>
</gene>
<name>A0A4Q9VTS0_9HYPH</name>
<evidence type="ECO:0000313" key="3">
    <source>
        <dbReference type="Proteomes" id="UP000292781"/>
    </source>
</evidence>
<dbReference type="EMBL" id="SJFN01000007">
    <property type="protein sequence ID" value="TBW39518.1"/>
    <property type="molecule type" value="Genomic_DNA"/>
</dbReference>
<dbReference type="AlphaFoldDB" id="A0A4Q9VTS0"/>
<dbReference type="RefSeq" id="WP_131307414.1">
    <property type="nucleotide sequence ID" value="NZ_SJFN01000007.1"/>
</dbReference>